<reference evidence="1" key="1">
    <citation type="submission" date="2021-05" db="EMBL/GenBank/DDBJ databases">
        <authorList>
            <person name="Pan Q."/>
            <person name="Jouanno E."/>
            <person name="Zahm M."/>
            <person name="Klopp C."/>
            <person name="Cabau C."/>
            <person name="Louis A."/>
            <person name="Berthelot C."/>
            <person name="Parey E."/>
            <person name="Roest Crollius H."/>
            <person name="Montfort J."/>
            <person name="Robinson-Rechavi M."/>
            <person name="Bouchez O."/>
            <person name="Lampietro C."/>
            <person name="Lopez Roques C."/>
            <person name="Donnadieu C."/>
            <person name="Postlethwait J."/>
            <person name="Bobe J."/>
            <person name="Dillon D."/>
            <person name="Chandos A."/>
            <person name="von Hippel F."/>
            <person name="Guiguen Y."/>
        </authorList>
    </citation>
    <scope>NUCLEOTIDE SEQUENCE</scope>
    <source>
        <strain evidence="1">YG-Jan2019</strain>
    </source>
</reference>
<gene>
    <name evidence="1" type="ORF">DPEC_G00309540</name>
</gene>
<organism evidence="1 2">
    <name type="scientific">Dallia pectoralis</name>
    <name type="common">Alaska blackfish</name>
    <dbReference type="NCBI Taxonomy" id="75939"/>
    <lineage>
        <taxon>Eukaryota</taxon>
        <taxon>Metazoa</taxon>
        <taxon>Chordata</taxon>
        <taxon>Craniata</taxon>
        <taxon>Vertebrata</taxon>
        <taxon>Euteleostomi</taxon>
        <taxon>Actinopterygii</taxon>
        <taxon>Neopterygii</taxon>
        <taxon>Teleostei</taxon>
        <taxon>Protacanthopterygii</taxon>
        <taxon>Esociformes</taxon>
        <taxon>Umbridae</taxon>
        <taxon>Dallia</taxon>
    </lineage>
</organism>
<accession>A0ACC2FF86</accession>
<keyword evidence="2" id="KW-1185">Reference proteome</keyword>
<dbReference type="EMBL" id="CM055756">
    <property type="protein sequence ID" value="KAJ7989925.1"/>
    <property type="molecule type" value="Genomic_DNA"/>
</dbReference>
<feature type="non-terminal residue" evidence="1">
    <location>
        <position position="59"/>
    </location>
</feature>
<protein>
    <submittedName>
        <fullName evidence="1">Uncharacterized protein</fullName>
    </submittedName>
</protein>
<dbReference type="Proteomes" id="UP001157502">
    <property type="component" value="Chromosome 29"/>
</dbReference>
<sequence length="59" mass="6494">MGIPYFLKRTLSACYDLGQLSAVAPGPADIQTHVIQIPAAYCTPLHTDECMLLFSLNPW</sequence>
<proteinExistence type="predicted"/>
<comment type="caution">
    <text evidence="1">The sequence shown here is derived from an EMBL/GenBank/DDBJ whole genome shotgun (WGS) entry which is preliminary data.</text>
</comment>
<name>A0ACC2FF86_DALPE</name>
<evidence type="ECO:0000313" key="1">
    <source>
        <dbReference type="EMBL" id="KAJ7989925.1"/>
    </source>
</evidence>
<evidence type="ECO:0000313" key="2">
    <source>
        <dbReference type="Proteomes" id="UP001157502"/>
    </source>
</evidence>